<gene>
    <name evidence="1" type="ORF">ERS013200_02083</name>
</gene>
<accession>A0A655WMF7</accession>
<name>A0A655WMF7_VIBCL</name>
<dbReference type="Proteomes" id="UP000041770">
    <property type="component" value="Unassembled WGS sequence"/>
</dbReference>
<dbReference type="AlphaFoldDB" id="A0A655WMF7"/>
<evidence type="ECO:0000313" key="2">
    <source>
        <dbReference type="Proteomes" id="UP000041770"/>
    </source>
</evidence>
<organism evidence="1 2">
    <name type="scientific">Vibrio cholerae</name>
    <dbReference type="NCBI Taxonomy" id="666"/>
    <lineage>
        <taxon>Bacteria</taxon>
        <taxon>Pseudomonadati</taxon>
        <taxon>Pseudomonadota</taxon>
        <taxon>Gammaproteobacteria</taxon>
        <taxon>Vibrionales</taxon>
        <taxon>Vibrionaceae</taxon>
        <taxon>Vibrio</taxon>
    </lineage>
</organism>
<evidence type="ECO:0000313" key="1">
    <source>
        <dbReference type="EMBL" id="CSC71312.1"/>
    </source>
</evidence>
<protein>
    <submittedName>
        <fullName evidence="1">Uncharacterized protein</fullName>
    </submittedName>
</protein>
<reference evidence="1 2" key="1">
    <citation type="submission" date="2015-07" db="EMBL/GenBank/DDBJ databases">
        <authorList>
            <consortium name="Pathogen Informatics"/>
        </authorList>
    </citation>
    <scope>NUCLEOTIDE SEQUENCE [LARGE SCALE GENOMIC DNA]</scope>
    <source>
        <strain evidence="1 2">A316</strain>
    </source>
</reference>
<sequence>MYATQQNPLACFCMLANGLGIFINQNALKAPGWPEPSDPSFNQGRTGVFEVFQNKRIDLALAHGWEGEFQITSGDVDTLFTKAHRKLA</sequence>
<dbReference type="EMBL" id="CWQY01000012">
    <property type="protein sequence ID" value="CSC71312.1"/>
    <property type="molecule type" value="Genomic_DNA"/>
</dbReference>
<proteinExistence type="predicted"/>